<sequence length="652" mass="73983">MHLVIYFCGTGDNGDSFPEQYDYVNKEAGVRTVFVKGCDEPEVCNSEVFPNLKGFAKRFVSTLFKSDEIDLTLKAGKTPDQGEKDAPNQKKKKTRKLTENEILESLGIRLDRTDIGTDDKDKKIESITLCGYSRGAVTCFEVARALHAMNPKVPVDIVANQPVPGNTYQGPLTNARSIADCSDLTNLRNVSVILGAYTGELAHVNLQTKKQLPKSLNAYKNTYLLVGDPLYTVKETVNDSDQKVREFSSKAVLYYVNAQGEATKVPYRDHTVGSRLHSLDIHPTKEKKYSISPNRFKSLTQEKIEEKALSYETSRLVHRGFFSQILPRLPRKAHRDLIVIPRESHHQLRVNAPFGDEHMHLQMARYLNSSTNSDSGESGLVKKGHIKIKEEEARKTYSYHATESANPFPVASQMQSFFGLKKESAYRYIDKLHPDRLARKGMEWHSTETLFQWWQRHDKKTSGSPTPLTKELITLLNRAGDQPREALLNEKDTLLTLLRETDRWLVLKENTSTSRYYQVESLRAHVVEALKEIGVTEEKIADLNRQVLHETGYFLKHWTEGSQAASWFKTKETEALDRAFQEHSKKTPSKESDEILLNAMDAWLNIKEKAGGKSSRYDLVLDMYEQLSEVIASCDYNPSLAMGFNIGQGVHT</sequence>
<gene>
    <name evidence="2" type="ORF">Lery_0280</name>
</gene>
<proteinExistence type="predicted"/>
<evidence type="ECO:0000313" key="2">
    <source>
        <dbReference type="EMBL" id="KTC99379.1"/>
    </source>
</evidence>
<dbReference type="PATRIC" id="fig|448.7.peg.292"/>
<organism evidence="2 3">
    <name type="scientific">Legionella erythra</name>
    <dbReference type="NCBI Taxonomy" id="448"/>
    <lineage>
        <taxon>Bacteria</taxon>
        <taxon>Pseudomonadati</taxon>
        <taxon>Pseudomonadota</taxon>
        <taxon>Gammaproteobacteria</taxon>
        <taxon>Legionellales</taxon>
        <taxon>Legionellaceae</taxon>
        <taxon>Legionella</taxon>
    </lineage>
</organism>
<comment type="caution">
    <text evidence="2">The sequence shown here is derived from an EMBL/GenBank/DDBJ whole genome shotgun (WGS) entry which is preliminary data.</text>
</comment>
<dbReference type="Proteomes" id="UP000054773">
    <property type="component" value="Unassembled WGS sequence"/>
</dbReference>
<protein>
    <submittedName>
        <fullName evidence="2">Uncharacterized protein</fullName>
    </submittedName>
</protein>
<dbReference type="AlphaFoldDB" id="A0A0W0TUF6"/>
<dbReference type="OrthoDB" id="1432332at2"/>
<keyword evidence="3" id="KW-1185">Reference proteome</keyword>
<dbReference type="RefSeq" id="WP_058525460.1">
    <property type="nucleotide sequence ID" value="NZ_LNYA01000003.1"/>
</dbReference>
<accession>A0A0W0TUF6</accession>
<evidence type="ECO:0000256" key="1">
    <source>
        <dbReference type="SAM" id="MobiDB-lite"/>
    </source>
</evidence>
<reference evidence="2 3" key="1">
    <citation type="submission" date="2015-11" db="EMBL/GenBank/DDBJ databases">
        <title>Genomic analysis of 38 Legionella species identifies large and diverse effector repertoires.</title>
        <authorList>
            <person name="Burstein D."/>
            <person name="Amaro F."/>
            <person name="Zusman T."/>
            <person name="Lifshitz Z."/>
            <person name="Cohen O."/>
            <person name="Gilbert J.A."/>
            <person name="Pupko T."/>
            <person name="Shuman H.A."/>
            <person name="Segal G."/>
        </authorList>
    </citation>
    <scope>NUCLEOTIDE SEQUENCE [LARGE SCALE GENOMIC DNA]</scope>
    <source>
        <strain evidence="2 3">SE-32A-C8</strain>
    </source>
</reference>
<evidence type="ECO:0000313" key="3">
    <source>
        <dbReference type="Proteomes" id="UP000054773"/>
    </source>
</evidence>
<name>A0A0W0TUF6_LEGER</name>
<dbReference type="EMBL" id="LNYA01000003">
    <property type="protein sequence ID" value="KTC99379.1"/>
    <property type="molecule type" value="Genomic_DNA"/>
</dbReference>
<feature type="region of interest" description="Disordered" evidence="1">
    <location>
        <begin position="75"/>
        <end position="96"/>
    </location>
</feature>